<dbReference type="Proteomes" id="UP000215902">
    <property type="component" value="Unassembled WGS sequence"/>
</dbReference>
<evidence type="ECO:0000256" key="2">
    <source>
        <dbReference type="SAM" id="MobiDB-lite"/>
    </source>
</evidence>
<dbReference type="STRING" id="282301.A0A267E6Z4"/>
<dbReference type="AlphaFoldDB" id="A0A267E6Z4"/>
<protein>
    <submittedName>
        <fullName evidence="3">Uncharacterized protein</fullName>
    </submittedName>
</protein>
<feature type="compositionally biased region" description="Polar residues" evidence="2">
    <location>
        <begin position="389"/>
        <end position="402"/>
    </location>
</feature>
<evidence type="ECO:0000313" key="4">
    <source>
        <dbReference type="Proteomes" id="UP000215902"/>
    </source>
</evidence>
<evidence type="ECO:0000256" key="1">
    <source>
        <dbReference type="ARBA" id="ARBA00008666"/>
    </source>
</evidence>
<comment type="similarity">
    <text evidence="1">Belongs to the FAM227 family.</text>
</comment>
<accession>A0A267E6Z4</accession>
<gene>
    <name evidence="3" type="ORF">BOX15_Mlig006086g5</name>
</gene>
<feature type="non-terminal residue" evidence="3">
    <location>
        <position position="1"/>
    </location>
</feature>
<keyword evidence="4" id="KW-1185">Reference proteome</keyword>
<organism evidence="3 4">
    <name type="scientific">Macrostomum lignano</name>
    <dbReference type="NCBI Taxonomy" id="282301"/>
    <lineage>
        <taxon>Eukaryota</taxon>
        <taxon>Metazoa</taxon>
        <taxon>Spiralia</taxon>
        <taxon>Lophotrochozoa</taxon>
        <taxon>Platyhelminthes</taxon>
        <taxon>Rhabditophora</taxon>
        <taxon>Macrostomorpha</taxon>
        <taxon>Macrostomida</taxon>
        <taxon>Macrostomidae</taxon>
        <taxon>Macrostomum</taxon>
    </lineage>
</organism>
<dbReference type="EMBL" id="NIVC01002503">
    <property type="protein sequence ID" value="PAA57298.1"/>
    <property type="molecule type" value="Genomic_DNA"/>
</dbReference>
<reference evidence="3 4" key="1">
    <citation type="submission" date="2017-06" db="EMBL/GenBank/DDBJ databases">
        <title>A platform for efficient transgenesis in Macrostomum lignano, a flatworm model organism for stem cell research.</title>
        <authorList>
            <person name="Berezikov E."/>
        </authorList>
    </citation>
    <scope>NUCLEOTIDE SEQUENCE [LARGE SCALE GENOMIC DNA]</scope>
    <source>
        <strain evidence="3">DV1</strain>
        <tissue evidence="3">Whole organism</tissue>
    </source>
</reference>
<dbReference type="OrthoDB" id="192208at2759"/>
<feature type="region of interest" description="Disordered" evidence="2">
    <location>
        <begin position="389"/>
        <end position="425"/>
    </location>
</feature>
<proteinExistence type="inferred from homology"/>
<sequence>NYLNRNGSPMLHFDTEVPLDQDTHKKIVAEYEKQSQTRSPFQIGSVELISQRIGKLDRKLKEFTPDDVSKESLFVDDIDVRANMSVKDIVTDQQMLEKTKFAGVYSFGTNFGLPNSERVKKIEKISMQKKTSNFYSSPKGAQNDRPQFVELCQFPGYNQRELTPLPCGVQPVDILIRVMAAQPGRFSSQYKAQLDRCFLSEASKAVLQDAFWHHFLDHYGQDYDKPEMPRFYNRIAHNYSQMLFMIKVEHFRDAFLKSYPSLLSQAVYSAYCNAFPHSFSKFQAEFKEGIVCLVHRWLTGLQPRCRLWLDWNKDALEPSVIRHREELLKAESEKKDTFQLLDKALVQSGSSAPNDSATQIAGEATTSAVSLQQQQGLLQSRSKATNLTARSLAKSSLSTKSPNAARLSTGKKQESHPLGPGPTERHLVFNTNGRSPMVRQFLSRHRLLSEAGTDALVGRLELRDLPAMDAPTYAEFLAAETQKQAAESAAFRAKRRRGEAALLAQQKRHIEHSRALDRARDALLADRGEVGRLADLILRESQRQPDDEPVGAAAAVETALIQRSRRAGAAS</sequence>
<evidence type="ECO:0000313" key="3">
    <source>
        <dbReference type="EMBL" id="PAA57298.1"/>
    </source>
</evidence>
<dbReference type="PANTHER" id="PTHR33560">
    <property type="entry name" value="PROTEIN FAM227B"/>
    <property type="match status" value="1"/>
</dbReference>
<dbReference type="InterPro" id="IPR029417">
    <property type="entry name" value="FAM227"/>
</dbReference>
<comment type="caution">
    <text evidence="3">The sequence shown here is derived from an EMBL/GenBank/DDBJ whole genome shotgun (WGS) entry which is preliminary data.</text>
</comment>
<dbReference type="PANTHER" id="PTHR33560:SF1">
    <property type="entry name" value="PROTEIN FAM227A"/>
    <property type="match status" value="1"/>
</dbReference>
<dbReference type="Pfam" id="PF14922">
    <property type="entry name" value="FWWh"/>
    <property type="match status" value="1"/>
</dbReference>
<name>A0A267E6Z4_9PLAT</name>